<protein>
    <recommendedName>
        <fullName evidence="1">NACHT-NTPase and P-loop NTPases N-terminal domain-containing protein</fullName>
    </recommendedName>
</protein>
<dbReference type="Proteomes" id="UP000717696">
    <property type="component" value="Unassembled WGS sequence"/>
</dbReference>
<evidence type="ECO:0000313" key="3">
    <source>
        <dbReference type="Proteomes" id="UP000717696"/>
    </source>
</evidence>
<dbReference type="Pfam" id="PF17107">
    <property type="entry name" value="SesA"/>
    <property type="match status" value="1"/>
</dbReference>
<dbReference type="AlphaFoldDB" id="A0A9P9IL69"/>
<reference evidence="2" key="1">
    <citation type="journal article" date="2021" name="Nat. Commun.">
        <title>Genetic determinants of endophytism in the Arabidopsis root mycobiome.</title>
        <authorList>
            <person name="Mesny F."/>
            <person name="Miyauchi S."/>
            <person name="Thiergart T."/>
            <person name="Pickel B."/>
            <person name="Atanasova L."/>
            <person name="Karlsson M."/>
            <person name="Huettel B."/>
            <person name="Barry K.W."/>
            <person name="Haridas S."/>
            <person name="Chen C."/>
            <person name="Bauer D."/>
            <person name="Andreopoulos W."/>
            <person name="Pangilinan J."/>
            <person name="LaButti K."/>
            <person name="Riley R."/>
            <person name="Lipzen A."/>
            <person name="Clum A."/>
            <person name="Drula E."/>
            <person name="Henrissat B."/>
            <person name="Kohler A."/>
            <person name="Grigoriev I.V."/>
            <person name="Martin F.M."/>
            <person name="Hacquard S."/>
        </authorList>
    </citation>
    <scope>NUCLEOTIDE SEQUENCE</scope>
    <source>
        <strain evidence="2">MPI-CAGE-AT-0021</strain>
    </source>
</reference>
<gene>
    <name evidence="2" type="ORF">B0J13DRAFT_679985</name>
</gene>
<dbReference type="InterPro" id="IPR031352">
    <property type="entry name" value="SesA"/>
</dbReference>
<evidence type="ECO:0000259" key="1">
    <source>
        <dbReference type="Pfam" id="PF17107"/>
    </source>
</evidence>
<evidence type="ECO:0000313" key="2">
    <source>
        <dbReference type="EMBL" id="KAH7123260.1"/>
    </source>
</evidence>
<sequence>MSGAEVIGLVSGIISLIDAALKIYNAASDASGLPSDFRDVASRLPLINESLFTARQALQDEPETPEATTALTTMLKACTTKAVALQAIFQAVIPGEGAKRLERYSKALKTIPKAGKVDGLMVGILADLQVLAVHRTFKTVTKAQIEQLIGQAAKGHESEVARQASPSMRFENTGSGYQVVKNGDGSTFNITHK</sequence>
<accession>A0A9P9IL69</accession>
<feature type="domain" description="NACHT-NTPase and P-loop NTPases N-terminal" evidence="1">
    <location>
        <begin position="10"/>
        <end position="131"/>
    </location>
</feature>
<name>A0A9P9IL69_9HYPO</name>
<dbReference type="EMBL" id="JAGMUU010000025">
    <property type="protein sequence ID" value="KAH7123260.1"/>
    <property type="molecule type" value="Genomic_DNA"/>
</dbReference>
<proteinExistence type="predicted"/>
<keyword evidence="3" id="KW-1185">Reference proteome</keyword>
<organism evidence="2 3">
    <name type="scientific">Dactylonectria estremocensis</name>
    <dbReference type="NCBI Taxonomy" id="1079267"/>
    <lineage>
        <taxon>Eukaryota</taxon>
        <taxon>Fungi</taxon>
        <taxon>Dikarya</taxon>
        <taxon>Ascomycota</taxon>
        <taxon>Pezizomycotina</taxon>
        <taxon>Sordariomycetes</taxon>
        <taxon>Hypocreomycetidae</taxon>
        <taxon>Hypocreales</taxon>
        <taxon>Nectriaceae</taxon>
        <taxon>Dactylonectria</taxon>
    </lineage>
</organism>
<comment type="caution">
    <text evidence="2">The sequence shown here is derived from an EMBL/GenBank/DDBJ whole genome shotgun (WGS) entry which is preliminary data.</text>
</comment>
<dbReference type="OrthoDB" id="674604at2759"/>